<feature type="non-terminal residue" evidence="1">
    <location>
        <position position="83"/>
    </location>
</feature>
<protein>
    <submittedName>
        <fullName evidence="1">2733_t:CDS:1</fullName>
    </submittedName>
</protein>
<name>A0ACA9L6T3_9GLOM</name>
<dbReference type="Proteomes" id="UP000789525">
    <property type="component" value="Unassembled WGS sequence"/>
</dbReference>
<sequence length="83" mass="9501">MVDSDSKYLREAIPYILGSVGTLAFDVTIFLQWCAWRDPERRKSIRNSVIERGYRRISLDGDSSRTIGSDFKYIVAMINHGGE</sequence>
<proteinExistence type="predicted"/>
<organism evidence="1 2">
    <name type="scientific">Acaulospora colombiana</name>
    <dbReference type="NCBI Taxonomy" id="27376"/>
    <lineage>
        <taxon>Eukaryota</taxon>
        <taxon>Fungi</taxon>
        <taxon>Fungi incertae sedis</taxon>
        <taxon>Mucoromycota</taxon>
        <taxon>Glomeromycotina</taxon>
        <taxon>Glomeromycetes</taxon>
        <taxon>Diversisporales</taxon>
        <taxon>Acaulosporaceae</taxon>
        <taxon>Acaulospora</taxon>
    </lineage>
</organism>
<evidence type="ECO:0000313" key="1">
    <source>
        <dbReference type="EMBL" id="CAG8514128.1"/>
    </source>
</evidence>
<accession>A0ACA9L6T3</accession>
<dbReference type="EMBL" id="CAJVPT010004935">
    <property type="protein sequence ID" value="CAG8514128.1"/>
    <property type="molecule type" value="Genomic_DNA"/>
</dbReference>
<gene>
    <name evidence="1" type="ORF">ACOLOM_LOCUS3353</name>
</gene>
<keyword evidence="2" id="KW-1185">Reference proteome</keyword>
<evidence type="ECO:0000313" key="2">
    <source>
        <dbReference type="Proteomes" id="UP000789525"/>
    </source>
</evidence>
<reference evidence="1" key="1">
    <citation type="submission" date="2021-06" db="EMBL/GenBank/DDBJ databases">
        <authorList>
            <person name="Kallberg Y."/>
            <person name="Tangrot J."/>
            <person name="Rosling A."/>
        </authorList>
    </citation>
    <scope>NUCLEOTIDE SEQUENCE</scope>
    <source>
        <strain evidence="1">CL356</strain>
    </source>
</reference>
<comment type="caution">
    <text evidence="1">The sequence shown here is derived from an EMBL/GenBank/DDBJ whole genome shotgun (WGS) entry which is preliminary data.</text>
</comment>